<dbReference type="Pfam" id="PF14394">
    <property type="entry name" value="DUF4423"/>
    <property type="match status" value="1"/>
</dbReference>
<dbReference type="InterPro" id="IPR001387">
    <property type="entry name" value="Cro/C1-type_HTH"/>
</dbReference>
<dbReference type="InterPro" id="IPR011873">
    <property type="entry name" value="CHP02147"/>
</dbReference>
<proteinExistence type="predicted"/>
<accession>A0A162FVC5</accession>
<dbReference type="CDD" id="cd00093">
    <property type="entry name" value="HTH_XRE"/>
    <property type="match status" value="1"/>
</dbReference>
<dbReference type="NCBIfam" id="TIGR02147">
    <property type="entry name" value="Fsuc_second"/>
    <property type="match status" value="1"/>
</dbReference>
<dbReference type="Gene3D" id="1.10.260.40">
    <property type="entry name" value="lambda repressor-like DNA-binding domains"/>
    <property type="match status" value="1"/>
</dbReference>
<protein>
    <recommendedName>
        <fullName evidence="1">HTH cro/C1-type domain-containing protein</fullName>
    </recommendedName>
</protein>
<sequence>METLKVKRKKIVAANFRQLLQAELTERCRLNPSYSLRSFARSLNVEPSSLSQMINGKRPITAKMKLRLGAALGLNTEQIRRLPSEDFPEEREPKNLTLDTFAAIADWYHYAILELTHVDGFQPNIAWIAQRLGITRTEANIAVERLFNLQLLKKTSQGQWLDTSDNGELTHLTPRQTSDAARTYQCQLLELSKKTVQEVPLDRRNHTSATFCFDPEDLPQAAQRITEFRRAFAREFKPKKSKEVFQIQISFFPLTKLKG</sequence>
<dbReference type="EMBL" id="LUKD01000008">
    <property type="protein sequence ID" value="KYG62540.1"/>
    <property type="molecule type" value="Genomic_DNA"/>
</dbReference>
<evidence type="ECO:0000313" key="2">
    <source>
        <dbReference type="EMBL" id="KYG62540.1"/>
    </source>
</evidence>
<organism evidence="2 3">
    <name type="scientific">Bdellovibrio bacteriovorus</name>
    <dbReference type="NCBI Taxonomy" id="959"/>
    <lineage>
        <taxon>Bacteria</taxon>
        <taxon>Pseudomonadati</taxon>
        <taxon>Bdellovibrionota</taxon>
        <taxon>Bdellovibrionia</taxon>
        <taxon>Bdellovibrionales</taxon>
        <taxon>Pseudobdellovibrionaceae</taxon>
        <taxon>Bdellovibrio</taxon>
    </lineage>
</organism>
<evidence type="ECO:0000313" key="3">
    <source>
        <dbReference type="Proteomes" id="UP000075799"/>
    </source>
</evidence>
<dbReference type="InterPro" id="IPR010982">
    <property type="entry name" value="Lambda_DNA-bd_dom_sf"/>
</dbReference>
<comment type="caution">
    <text evidence="2">The sequence shown here is derived from an EMBL/GenBank/DDBJ whole genome shotgun (WGS) entry which is preliminary data.</text>
</comment>
<dbReference type="AlphaFoldDB" id="A0A162FVC5"/>
<evidence type="ECO:0000259" key="1">
    <source>
        <dbReference type="PROSITE" id="PS50943"/>
    </source>
</evidence>
<dbReference type="Proteomes" id="UP000075799">
    <property type="component" value="Unassembled WGS sequence"/>
</dbReference>
<reference evidence="2 3" key="1">
    <citation type="submission" date="2016-03" db="EMBL/GenBank/DDBJ databases">
        <authorList>
            <person name="Ploux O."/>
        </authorList>
    </citation>
    <scope>NUCLEOTIDE SEQUENCE [LARGE SCALE GENOMIC DNA]</scope>
    <source>
        <strain evidence="2 3">EC13</strain>
    </source>
</reference>
<feature type="domain" description="HTH cro/C1-type" evidence="1">
    <location>
        <begin position="29"/>
        <end position="79"/>
    </location>
</feature>
<dbReference type="PROSITE" id="PS50943">
    <property type="entry name" value="HTH_CROC1"/>
    <property type="match status" value="1"/>
</dbReference>
<gene>
    <name evidence="2" type="ORF">AZI87_14645</name>
</gene>
<name>A0A162FVC5_BDEBC</name>
<dbReference type="GO" id="GO:0003677">
    <property type="term" value="F:DNA binding"/>
    <property type="evidence" value="ECO:0007669"/>
    <property type="project" value="InterPro"/>
</dbReference>
<dbReference type="InterPro" id="IPR025537">
    <property type="entry name" value="DUF4423"/>
</dbReference>
<dbReference type="RefSeq" id="WP_172795531.1">
    <property type="nucleotide sequence ID" value="NZ_LUKD01000008.1"/>
</dbReference>
<dbReference type="SUPFAM" id="SSF47413">
    <property type="entry name" value="lambda repressor-like DNA-binding domains"/>
    <property type="match status" value="1"/>
</dbReference>